<keyword evidence="1" id="KW-0812">Transmembrane</keyword>
<dbReference type="InterPro" id="IPR052774">
    <property type="entry name" value="Celegans_DevNeuronal_Protein"/>
</dbReference>
<sequence>MMPFCIVVLLTTLSLALYSECKCVPPESQTFVRWSGMSPEQATPVFVYSASGDEESLTGACLTQCRDLPDCAAVVVAYGKGSCQGVASVHSTHFRADNDMVYFNKVCLKLPDTCSKRWWSLESTLGYYLNSEDVHTKLLLNTTVQQCYDAVFSTSEKLYRSAQWIDPRSPLDTFALSDTAVGNCILNTESKFTEPESYRVSNYYTFYIENQCGHDYSKKIDRCSYEEYYNQTVKHVDLTIRNYTKTECKSACEAENRFVCRGFTWTATPSRGLCDLHSEDLVTAGSWLLRRVTGATYYRRVICLNISVECEGSHLVVTYKPRGAFRGRVYVPARGERCSARALTPTSPVRLALPMYGDCDVNFAYAITKGPNGNVNRTMAYVMLMIQNNPIIQTAGDRWVRVGCSPGAGARGYARVDASVAVQDSNRPSLASEPSVAAGGQGASAVFDSNTAPLTMYVVRAHGDAGGAATVSLGELLELRIETTEEDSEIEAYHMVASSRMGDSSVLLLDSRGCPTGQVDFPPFTRSRLGGTQRLSAKFKAFRFPTSHVIRFAVMVRFCEEKCLPIVCGNMDQLRNARNVNDTYSYDVPNAKITETVNYDVAWAPQVVAQGGRADCSGGEGRVPLELEMVVGSRDILSADTLVRADHRSALPEEAPTHANDSAMVCIHELLLVALVLIWLAVQILLLLGCCVLVKRYRNLAEMNMHKDYQSFDNVGFDTVSTHRRVHWPDQNIDIIHAN</sequence>
<evidence type="ECO:0000259" key="4">
    <source>
        <dbReference type="PROSITE" id="PS51034"/>
    </source>
</evidence>
<dbReference type="PANTHER" id="PTHR47327:SF8">
    <property type="entry name" value="FI17836P1"/>
    <property type="match status" value="1"/>
</dbReference>
<feature type="chain" id="PRO_5046372696" evidence="2">
    <location>
        <begin position="17"/>
        <end position="739"/>
    </location>
</feature>
<evidence type="ECO:0000313" key="5">
    <source>
        <dbReference type="Proteomes" id="UP001652582"/>
    </source>
</evidence>
<dbReference type="GO" id="GO:0009653">
    <property type="term" value="P:anatomical structure morphogenesis"/>
    <property type="evidence" value="ECO:0007669"/>
    <property type="project" value="TreeGrafter"/>
</dbReference>
<proteinExistence type="predicted"/>
<dbReference type="Proteomes" id="UP001652582">
    <property type="component" value="Chromosome 9"/>
</dbReference>
<dbReference type="OrthoDB" id="6430118at2759"/>
<evidence type="ECO:0000256" key="1">
    <source>
        <dbReference type="SAM" id="Phobius"/>
    </source>
</evidence>
<evidence type="ECO:0000259" key="3">
    <source>
        <dbReference type="PROSITE" id="PS50948"/>
    </source>
</evidence>
<feature type="domain" description="ZP" evidence="4">
    <location>
        <begin position="309"/>
        <end position="575"/>
    </location>
</feature>
<dbReference type="PROSITE" id="PS51034">
    <property type="entry name" value="ZP_2"/>
    <property type="match status" value="1"/>
</dbReference>
<dbReference type="SMART" id="SM00473">
    <property type="entry name" value="PAN_AP"/>
    <property type="match status" value="2"/>
</dbReference>
<dbReference type="InterPro" id="IPR001507">
    <property type="entry name" value="ZP_dom"/>
</dbReference>
<evidence type="ECO:0000256" key="2">
    <source>
        <dbReference type="SAM" id="SignalP"/>
    </source>
</evidence>
<dbReference type="PANTHER" id="PTHR47327">
    <property type="entry name" value="FI18240P1-RELATED"/>
    <property type="match status" value="1"/>
</dbReference>
<accession>A0A6J1MR10</accession>
<dbReference type="KEGG" id="bany:112043915"/>
<reference evidence="6" key="1">
    <citation type="submission" date="2025-08" db="UniProtKB">
        <authorList>
            <consortium name="RefSeq"/>
        </authorList>
    </citation>
    <scope>IDENTIFICATION</scope>
</reference>
<dbReference type="AlphaFoldDB" id="A0A6J1MR10"/>
<dbReference type="SUPFAM" id="SSF57414">
    <property type="entry name" value="Hairpin loop containing domain-like"/>
    <property type="match status" value="1"/>
</dbReference>
<organism evidence="5 6">
    <name type="scientific">Bicyclus anynana</name>
    <name type="common">Squinting bush brown butterfly</name>
    <dbReference type="NCBI Taxonomy" id="110368"/>
    <lineage>
        <taxon>Eukaryota</taxon>
        <taxon>Metazoa</taxon>
        <taxon>Ecdysozoa</taxon>
        <taxon>Arthropoda</taxon>
        <taxon>Hexapoda</taxon>
        <taxon>Insecta</taxon>
        <taxon>Pterygota</taxon>
        <taxon>Neoptera</taxon>
        <taxon>Endopterygota</taxon>
        <taxon>Lepidoptera</taxon>
        <taxon>Glossata</taxon>
        <taxon>Ditrysia</taxon>
        <taxon>Papilionoidea</taxon>
        <taxon>Nymphalidae</taxon>
        <taxon>Satyrinae</taxon>
        <taxon>Satyrini</taxon>
        <taxon>Mycalesina</taxon>
        <taxon>Bicyclus</taxon>
    </lineage>
</organism>
<keyword evidence="5" id="KW-1185">Reference proteome</keyword>
<feature type="domain" description="Apple" evidence="3">
    <location>
        <begin position="223"/>
        <end position="303"/>
    </location>
</feature>
<feature type="signal peptide" evidence="2">
    <location>
        <begin position="1"/>
        <end position="16"/>
    </location>
</feature>
<evidence type="ECO:0000313" key="6">
    <source>
        <dbReference type="RefSeq" id="XP_023935348.2"/>
    </source>
</evidence>
<dbReference type="PROSITE" id="PS50948">
    <property type="entry name" value="PAN"/>
    <property type="match status" value="1"/>
</dbReference>
<keyword evidence="2" id="KW-0732">Signal</keyword>
<dbReference type="Pfam" id="PF00024">
    <property type="entry name" value="PAN_1"/>
    <property type="match status" value="1"/>
</dbReference>
<gene>
    <name evidence="6" type="primary">LOC112043915</name>
</gene>
<keyword evidence="1" id="KW-1133">Transmembrane helix</keyword>
<dbReference type="GeneID" id="112043915"/>
<dbReference type="RefSeq" id="XP_023935348.2">
    <property type="nucleotide sequence ID" value="XM_024079580.2"/>
</dbReference>
<keyword evidence="1" id="KW-0472">Membrane</keyword>
<name>A0A6J1MR10_BICAN</name>
<protein>
    <submittedName>
        <fullName evidence="6">Uncharacterized protein LOC112043915</fullName>
    </submittedName>
</protein>
<feature type="transmembrane region" description="Helical" evidence="1">
    <location>
        <begin position="670"/>
        <end position="694"/>
    </location>
</feature>
<dbReference type="InterPro" id="IPR003609">
    <property type="entry name" value="Pan_app"/>
</dbReference>
<dbReference type="Gene3D" id="3.50.4.10">
    <property type="entry name" value="Hepatocyte Growth Factor"/>
    <property type="match status" value="1"/>
</dbReference>